<gene>
    <name evidence="8" type="ORF">DZC73_15040</name>
</gene>
<reference evidence="8 9" key="2">
    <citation type="submission" date="2018-12" db="EMBL/GenBank/DDBJ databases">
        <title>Rhizobacter gummiphilus sp. nov., a rubber-degrading bacterium isolated from the soil of a botanical garden in Japan.</title>
        <authorList>
            <person name="Shunsuke S.S."/>
        </authorList>
    </citation>
    <scope>NUCLEOTIDE SEQUENCE [LARGE SCALE GENOMIC DNA]</scope>
    <source>
        <strain evidence="8 9">S-16</strain>
    </source>
</reference>
<keyword evidence="2" id="KW-0813">Transport</keyword>
<protein>
    <submittedName>
        <fullName evidence="8">MATE family efflux transporter</fullName>
    </submittedName>
</protein>
<feature type="transmembrane region" description="Helical" evidence="7">
    <location>
        <begin position="341"/>
        <end position="362"/>
    </location>
</feature>
<dbReference type="CDD" id="cd13138">
    <property type="entry name" value="MATE_yoeA_like"/>
    <property type="match status" value="1"/>
</dbReference>
<evidence type="ECO:0000256" key="7">
    <source>
        <dbReference type="SAM" id="Phobius"/>
    </source>
</evidence>
<sequence length="432" mass="45727">MVVGNVLQSLSGTFNGVFIGQMLGTRELAATASVFPIVFFFISLVIGVGAGGSVLIGQAWGAREPHKVKSIAGTAIALGLLVGLVVALVGGTFTEALLRALGTPANVLPEAIGYGRIMMLAMPGLLVFILITQLLRGVGDTVTPLYSLLLSTCTSALMTPAFIRGWFGLPQLGVNSAAAASILSFLVALGYMAVHLRRANHVLAPDRELFKAIRIDGRIFKLVMKIGMPTGVQMVVISLAEIALLALVNSYGSDATAAYGAVNQVVNYVQFPALSIAITASILGAQAIGAGKLERLGPITRTGIQMNFAITGTLVLIGYLLSRHLMGLFITDAKVLDLAQSLLHIMLWSSVVFGCASVVSGVMRASGTVLIPTAISILCIVLIEVPSAYILSHHIGLEGVWWAYPIAFCSMLVFQSAFYRLVWRKSKIERLV</sequence>
<dbReference type="Proteomes" id="UP000267464">
    <property type="component" value="Unassembled WGS sequence"/>
</dbReference>
<feature type="transmembrane region" description="Helical" evidence="7">
    <location>
        <begin position="34"/>
        <end position="59"/>
    </location>
</feature>
<dbReference type="NCBIfam" id="TIGR00797">
    <property type="entry name" value="matE"/>
    <property type="match status" value="1"/>
</dbReference>
<evidence type="ECO:0000256" key="4">
    <source>
        <dbReference type="ARBA" id="ARBA00022692"/>
    </source>
</evidence>
<feature type="transmembrane region" description="Helical" evidence="7">
    <location>
        <begin position="147"/>
        <end position="167"/>
    </location>
</feature>
<keyword evidence="3" id="KW-1003">Cell membrane</keyword>
<evidence type="ECO:0000256" key="5">
    <source>
        <dbReference type="ARBA" id="ARBA00022989"/>
    </source>
</evidence>
<evidence type="ECO:0000256" key="6">
    <source>
        <dbReference type="ARBA" id="ARBA00023136"/>
    </source>
</evidence>
<evidence type="ECO:0000256" key="3">
    <source>
        <dbReference type="ARBA" id="ARBA00022475"/>
    </source>
</evidence>
<feature type="transmembrane region" description="Helical" evidence="7">
    <location>
        <begin position="113"/>
        <end position="135"/>
    </location>
</feature>
<name>A0A3N7HP65_9BURK</name>
<feature type="transmembrane region" description="Helical" evidence="7">
    <location>
        <begin position="226"/>
        <end position="248"/>
    </location>
</feature>
<accession>A0A3N7HP65</accession>
<keyword evidence="9" id="KW-1185">Reference proteome</keyword>
<organism evidence="8 9">
    <name type="scientific">Piscinibacter terrae</name>
    <dbReference type="NCBI Taxonomy" id="2496871"/>
    <lineage>
        <taxon>Bacteria</taxon>
        <taxon>Pseudomonadati</taxon>
        <taxon>Pseudomonadota</taxon>
        <taxon>Betaproteobacteria</taxon>
        <taxon>Burkholderiales</taxon>
        <taxon>Sphaerotilaceae</taxon>
        <taxon>Piscinibacter</taxon>
    </lineage>
</organism>
<comment type="caution">
    <text evidence="8">The sequence shown here is derived from an EMBL/GenBank/DDBJ whole genome shotgun (WGS) entry which is preliminary data.</text>
</comment>
<dbReference type="AlphaFoldDB" id="A0A3N7HP65"/>
<feature type="transmembrane region" description="Helical" evidence="7">
    <location>
        <begin position="268"/>
        <end position="290"/>
    </location>
</feature>
<reference evidence="8 9" key="1">
    <citation type="submission" date="2018-08" db="EMBL/GenBank/DDBJ databases">
        <authorList>
            <person name="Khan S.A."/>
            <person name="Jeon C.O."/>
            <person name="Chun B.H."/>
            <person name="Jeong S.E."/>
        </authorList>
    </citation>
    <scope>NUCLEOTIDE SEQUENCE [LARGE SCALE GENOMIC DNA]</scope>
    <source>
        <strain evidence="8 9">S-16</strain>
    </source>
</reference>
<evidence type="ECO:0000313" key="9">
    <source>
        <dbReference type="Proteomes" id="UP000267464"/>
    </source>
</evidence>
<dbReference type="GO" id="GO:0042910">
    <property type="term" value="F:xenobiotic transmembrane transporter activity"/>
    <property type="evidence" value="ECO:0007669"/>
    <property type="project" value="InterPro"/>
</dbReference>
<dbReference type="Pfam" id="PF01554">
    <property type="entry name" value="MatE"/>
    <property type="match status" value="2"/>
</dbReference>
<keyword evidence="6 7" id="KW-0472">Membrane</keyword>
<dbReference type="InterPro" id="IPR048279">
    <property type="entry name" value="MdtK-like"/>
</dbReference>
<dbReference type="GO" id="GO:0005886">
    <property type="term" value="C:plasma membrane"/>
    <property type="evidence" value="ECO:0007669"/>
    <property type="project" value="UniProtKB-SubCell"/>
</dbReference>
<proteinExistence type="predicted"/>
<dbReference type="PANTHER" id="PTHR43549">
    <property type="entry name" value="MULTIDRUG RESISTANCE PROTEIN YPNP-RELATED"/>
    <property type="match status" value="1"/>
</dbReference>
<evidence type="ECO:0000256" key="2">
    <source>
        <dbReference type="ARBA" id="ARBA00022448"/>
    </source>
</evidence>
<feature type="transmembrane region" description="Helical" evidence="7">
    <location>
        <begin position="302"/>
        <end position="321"/>
    </location>
</feature>
<dbReference type="EMBL" id="QUSW01000004">
    <property type="protein sequence ID" value="RQP23920.1"/>
    <property type="molecule type" value="Genomic_DNA"/>
</dbReference>
<evidence type="ECO:0000313" key="8">
    <source>
        <dbReference type="EMBL" id="RQP23920.1"/>
    </source>
</evidence>
<keyword evidence="4 7" id="KW-0812">Transmembrane</keyword>
<evidence type="ECO:0000256" key="1">
    <source>
        <dbReference type="ARBA" id="ARBA00004429"/>
    </source>
</evidence>
<dbReference type="PIRSF" id="PIRSF006603">
    <property type="entry name" value="DinF"/>
    <property type="match status" value="1"/>
</dbReference>
<feature type="transmembrane region" description="Helical" evidence="7">
    <location>
        <begin position="402"/>
        <end position="422"/>
    </location>
</feature>
<feature type="transmembrane region" description="Helical" evidence="7">
    <location>
        <begin position="71"/>
        <end position="93"/>
    </location>
</feature>
<dbReference type="InterPro" id="IPR052031">
    <property type="entry name" value="Membrane_Transporter-Flippase"/>
</dbReference>
<comment type="subcellular location">
    <subcellularLocation>
        <location evidence="1">Cell inner membrane</location>
        <topology evidence="1">Multi-pass membrane protein</topology>
    </subcellularLocation>
</comment>
<feature type="transmembrane region" description="Helical" evidence="7">
    <location>
        <begin position="369"/>
        <end position="390"/>
    </location>
</feature>
<dbReference type="OrthoDB" id="9806302at2"/>
<dbReference type="InterPro" id="IPR002528">
    <property type="entry name" value="MATE_fam"/>
</dbReference>
<dbReference type="GO" id="GO:0015297">
    <property type="term" value="F:antiporter activity"/>
    <property type="evidence" value="ECO:0007669"/>
    <property type="project" value="InterPro"/>
</dbReference>
<feature type="transmembrane region" description="Helical" evidence="7">
    <location>
        <begin position="173"/>
        <end position="194"/>
    </location>
</feature>
<dbReference type="PANTHER" id="PTHR43549:SF3">
    <property type="entry name" value="MULTIDRUG RESISTANCE PROTEIN YPNP-RELATED"/>
    <property type="match status" value="1"/>
</dbReference>
<keyword evidence="5 7" id="KW-1133">Transmembrane helix</keyword>